<dbReference type="InterPro" id="IPR050109">
    <property type="entry name" value="HTH-type_TetR-like_transc_reg"/>
</dbReference>
<feature type="domain" description="HTH tetR-type" evidence="5">
    <location>
        <begin position="1"/>
        <end position="48"/>
    </location>
</feature>
<organism evidence="6 7">
    <name type="scientific">Pseudonocardia parietis</name>
    <dbReference type="NCBI Taxonomy" id="570936"/>
    <lineage>
        <taxon>Bacteria</taxon>
        <taxon>Bacillati</taxon>
        <taxon>Actinomycetota</taxon>
        <taxon>Actinomycetes</taxon>
        <taxon>Pseudonocardiales</taxon>
        <taxon>Pseudonocardiaceae</taxon>
        <taxon>Pseudonocardia</taxon>
    </lineage>
</organism>
<comment type="caution">
    <text evidence="6">The sequence shown here is derived from an EMBL/GenBank/DDBJ whole genome shotgun (WGS) entry which is preliminary data.</text>
</comment>
<dbReference type="InterPro" id="IPR009057">
    <property type="entry name" value="Homeodomain-like_sf"/>
</dbReference>
<keyword evidence="1" id="KW-0805">Transcription regulation</keyword>
<evidence type="ECO:0000259" key="5">
    <source>
        <dbReference type="PROSITE" id="PS50977"/>
    </source>
</evidence>
<evidence type="ECO:0000256" key="2">
    <source>
        <dbReference type="ARBA" id="ARBA00023125"/>
    </source>
</evidence>
<dbReference type="Gene3D" id="1.10.10.60">
    <property type="entry name" value="Homeodomain-like"/>
    <property type="match status" value="1"/>
</dbReference>
<protein>
    <submittedName>
        <fullName evidence="6">AcrR family transcriptional regulator</fullName>
    </submittedName>
</protein>
<proteinExistence type="predicted"/>
<evidence type="ECO:0000313" key="6">
    <source>
        <dbReference type="EMBL" id="MBP2371708.1"/>
    </source>
</evidence>
<keyword evidence="2 4" id="KW-0238">DNA-binding</keyword>
<evidence type="ECO:0000313" key="7">
    <source>
        <dbReference type="Proteomes" id="UP001519295"/>
    </source>
</evidence>
<dbReference type="EMBL" id="JAGINU010000004">
    <property type="protein sequence ID" value="MBP2371708.1"/>
    <property type="molecule type" value="Genomic_DNA"/>
</dbReference>
<dbReference type="InterPro" id="IPR001647">
    <property type="entry name" value="HTH_TetR"/>
</dbReference>
<dbReference type="InterPro" id="IPR023772">
    <property type="entry name" value="DNA-bd_HTH_TetR-type_CS"/>
</dbReference>
<dbReference type="PANTHER" id="PTHR30055:SF238">
    <property type="entry name" value="MYCOFACTOCIN BIOSYNTHESIS TRANSCRIPTIONAL REGULATOR MFTR-RELATED"/>
    <property type="match status" value="1"/>
</dbReference>
<accession>A0ABS4W701</accession>
<keyword evidence="3" id="KW-0804">Transcription</keyword>
<gene>
    <name evidence="6" type="ORF">JOF36_007481</name>
</gene>
<sequence length="192" mass="20742">MVAEQGVEKVTIDQIAAQADIAQRTFFHHFPTKEEALVATMADNAEALLAAFRARPPGESVLQALYGAVVTVFDGVKATDPVRAKALRAIRDAPSLMPFRLAFIVRHEHDMAEAISERLTDSGVDESDPLYPEICAAAAYSALRVILTRWLAAEAGPESPTPTALLHDFERALTLIADGLDRPAAVPGRSRI</sequence>
<dbReference type="Pfam" id="PF00440">
    <property type="entry name" value="TetR_N"/>
    <property type="match status" value="1"/>
</dbReference>
<dbReference type="PANTHER" id="PTHR30055">
    <property type="entry name" value="HTH-TYPE TRANSCRIPTIONAL REGULATOR RUTR"/>
    <property type="match status" value="1"/>
</dbReference>
<dbReference type="SUPFAM" id="SSF46689">
    <property type="entry name" value="Homeodomain-like"/>
    <property type="match status" value="1"/>
</dbReference>
<feature type="DNA-binding region" description="H-T-H motif" evidence="4">
    <location>
        <begin position="11"/>
        <end position="30"/>
    </location>
</feature>
<evidence type="ECO:0000256" key="3">
    <source>
        <dbReference type="ARBA" id="ARBA00023163"/>
    </source>
</evidence>
<evidence type="ECO:0000256" key="4">
    <source>
        <dbReference type="PROSITE-ProRule" id="PRU00335"/>
    </source>
</evidence>
<dbReference type="PROSITE" id="PS01081">
    <property type="entry name" value="HTH_TETR_1"/>
    <property type="match status" value="1"/>
</dbReference>
<dbReference type="Proteomes" id="UP001519295">
    <property type="component" value="Unassembled WGS sequence"/>
</dbReference>
<keyword evidence="7" id="KW-1185">Reference proteome</keyword>
<dbReference type="PROSITE" id="PS50977">
    <property type="entry name" value="HTH_TETR_2"/>
    <property type="match status" value="1"/>
</dbReference>
<dbReference type="Gene3D" id="1.10.357.10">
    <property type="entry name" value="Tetracycline Repressor, domain 2"/>
    <property type="match status" value="1"/>
</dbReference>
<name>A0ABS4W701_9PSEU</name>
<reference evidence="6 7" key="1">
    <citation type="submission" date="2021-03" db="EMBL/GenBank/DDBJ databases">
        <title>Sequencing the genomes of 1000 actinobacteria strains.</title>
        <authorList>
            <person name="Klenk H.-P."/>
        </authorList>
    </citation>
    <scope>NUCLEOTIDE SEQUENCE [LARGE SCALE GENOMIC DNA]</scope>
    <source>
        <strain evidence="6 7">DSM 45256</strain>
    </source>
</reference>
<evidence type="ECO:0000256" key="1">
    <source>
        <dbReference type="ARBA" id="ARBA00023015"/>
    </source>
</evidence>